<dbReference type="RefSeq" id="WP_125467709.1">
    <property type="nucleotide sequence ID" value="NZ_RWBG01000003.1"/>
</dbReference>
<proteinExistence type="predicted"/>
<sequence>MSEENKSNDRFDDTKETAKNFSEEAKETAKEFTKDAEEVLSDGKNVAVIAHITLIGWVIAIVMNNGDKKTEYASFYIRQMLGIMIIGFVLGIIPVVNLVGWILVLILWIISLVGALSGKKKTIFLLGNQFQDWFKSI</sequence>
<feature type="region of interest" description="Disordered" evidence="1">
    <location>
        <begin position="1"/>
        <end position="26"/>
    </location>
</feature>
<evidence type="ECO:0000313" key="3">
    <source>
        <dbReference type="EMBL" id="RSK39685.1"/>
    </source>
</evidence>
<protein>
    <submittedName>
        <fullName evidence="3">YtxH domain-containing protein</fullName>
    </submittedName>
</protein>
<evidence type="ECO:0000256" key="2">
    <source>
        <dbReference type="SAM" id="Phobius"/>
    </source>
</evidence>
<keyword evidence="2" id="KW-0812">Transmembrane</keyword>
<accession>A0A428JZV1</accession>
<keyword evidence="4" id="KW-1185">Reference proteome</keyword>
<reference evidence="3 4" key="1">
    <citation type="submission" date="2018-12" db="EMBL/GenBank/DDBJ databases">
        <title>Mangrovimonas spongiae sp. nov., a novel member of the genus Mangrovimonas isolated from marine sponge.</title>
        <authorList>
            <person name="Zhuang L."/>
            <person name="Luo L."/>
        </authorList>
    </citation>
    <scope>NUCLEOTIDE SEQUENCE [LARGE SCALE GENOMIC DNA]</scope>
    <source>
        <strain evidence="3 4">HN-E26</strain>
    </source>
</reference>
<dbReference type="Proteomes" id="UP000270620">
    <property type="component" value="Unassembled WGS sequence"/>
</dbReference>
<dbReference type="EMBL" id="RWBG01000003">
    <property type="protein sequence ID" value="RSK39685.1"/>
    <property type="molecule type" value="Genomic_DNA"/>
</dbReference>
<name>A0A428JZV1_9FLAO</name>
<keyword evidence="2" id="KW-1133">Transmembrane helix</keyword>
<feature type="transmembrane region" description="Helical" evidence="2">
    <location>
        <begin position="46"/>
        <end position="63"/>
    </location>
</feature>
<comment type="caution">
    <text evidence="3">The sequence shown here is derived from an EMBL/GenBank/DDBJ whole genome shotgun (WGS) entry which is preliminary data.</text>
</comment>
<evidence type="ECO:0000313" key="4">
    <source>
        <dbReference type="Proteomes" id="UP000270620"/>
    </source>
</evidence>
<organism evidence="3 4">
    <name type="scientific">Mangrovimonas spongiae</name>
    <dbReference type="NCBI Taxonomy" id="2494697"/>
    <lineage>
        <taxon>Bacteria</taxon>
        <taxon>Pseudomonadati</taxon>
        <taxon>Bacteroidota</taxon>
        <taxon>Flavobacteriia</taxon>
        <taxon>Flavobacteriales</taxon>
        <taxon>Flavobacteriaceae</taxon>
        <taxon>Mangrovimonas</taxon>
    </lineage>
</organism>
<evidence type="ECO:0000256" key="1">
    <source>
        <dbReference type="SAM" id="MobiDB-lite"/>
    </source>
</evidence>
<keyword evidence="2" id="KW-0472">Membrane</keyword>
<dbReference type="OrthoDB" id="6400719at2"/>
<feature type="transmembrane region" description="Helical" evidence="2">
    <location>
        <begin position="99"/>
        <end position="116"/>
    </location>
</feature>
<dbReference type="AlphaFoldDB" id="A0A428JZV1"/>
<gene>
    <name evidence="3" type="ORF">EJA19_07290</name>
</gene>